<evidence type="ECO:0000259" key="1">
    <source>
        <dbReference type="Pfam" id="PF01609"/>
    </source>
</evidence>
<reference evidence="2" key="1">
    <citation type="submission" date="2020-06" db="EMBL/GenBank/DDBJ databases">
        <title>Unique genomic features of the anaerobic methanotrophic archaea.</title>
        <authorList>
            <person name="Chadwick G.L."/>
            <person name="Skennerton C.T."/>
            <person name="Laso-Perez R."/>
            <person name="Leu A.O."/>
            <person name="Speth D.R."/>
            <person name="Yu H."/>
            <person name="Morgan-Lang C."/>
            <person name="Hatzenpichler R."/>
            <person name="Goudeau D."/>
            <person name="Malmstrom R."/>
            <person name="Brazelton W.J."/>
            <person name="Woyke T."/>
            <person name="Hallam S.J."/>
            <person name="Tyson G.W."/>
            <person name="Wegener G."/>
            <person name="Boetius A."/>
            <person name="Orphan V."/>
        </authorList>
    </citation>
    <scope>NUCLEOTIDE SEQUENCE</scope>
</reference>
<evidence type="ECO:0000313" key="2">
    <source>
        <dbReference type="EMBL" id="QNO54026.1"/>
    </source>
</evidence>
<dbReference type="GO" id="GO:0003677">
    <property type="term" value="F:DNA binding"/>
    <property type="evidence" value="ECO:0007669"/>
    <property type="project" value="InterPro"/>
</dbReference>
<dbReference type="PANTHER" id="PTHR34614">
    <property type="match status" value="1"/>
</dbReference>
<dbReference type="InterPro" id="IPR012337">
    <property type="entry name" value="RNaseH-like_sf"/>
</dbReference>
<dbReference type="GO" id="GO:0004803">
    <property type="term" value="F:transposase activity"/>
    <property type="evidence" value="ECO:0007669"/>
    <property type="project" value="InterPro"/>
</dbReference>
<protein>
    <recommendedName>
        <fullName evidence="1">Transposase IS4-like domain-containing protein</fullName>
    </recommendedName>
</protein>
<dbReference type="EMBL" id="MT631559">
    <property type="protein sequence ID" value="QNO54026.1"/>
    <property type="molecule type" value="Genomic_DNA"/>
</dbReference>
<sequence length="475" mass="55223">MEEWVSTWVRAQRSEGERGIEIKNFGCSYYVYRSTTFWDKELKKRRKRSTYLGKLDKERGFISSKKGIPRFRPRSIRQYGNAMLLHRAMQDLLPLLKEGFDELWQEIYALATTRILGYIPLKRVASVWERLHDPNNLTPNLSSKKLSEVLKAVGSDRGGQDIIFRELSRNGRQFVYDLSVVFTRSEGINIAEMGYNKDHVFVPQINLALLYSVDKGLPTMIRALPGSIKDITSLYNSLREGGIEGKILILDRGFFSKDVVAFLLEQETSFLLPARRNSKLYDIRIHLTGHFFYRERLIRFGKRRVEGYFLYLFEDAVLRMEEEKTLYKRLDEETIDKEKLGRGLKRAGRILLISDLDKDGGEVFMMYKQRGGVENQFDTYKNVLNADRMYLQDDESVFGHIFTSFLALYGYCTLEAALKEAGLLRKFSPLDLLEEFSKVYIVTDGEQEIISEIPRKVAELDKLLGIDVFPKMMRS</sequence>
<dbReference type="SUPFAM" id="SSF53098">
    <property type="entry name" value="Ribonuclease H-like"/>
    <property type="match status" value="1"/>
</dbReference>
<dbReference type="PANTHER" id="PTHR34614:SF2">
    <property type="entry name" value="TRANSPOSASE IS4-LIKE DOMAIN-CONTAINING PROTEIN"/>
    <property type="match status" value="1"/>
</dbReference>
<feature type="domain" description="Transposase IS4-like" evidence="1">
    <location>
        <begin position="194"/>
        <end position="408"/>
    </location>
</feature>
<proteinExistence type="predicted"/>
<dbReference type="AlphaFoldDB" id="A0A7G9Z192"/>
<dbReference type="GO" id="GO:0006313">
    <property type="term" value="P:DNA transposition"/>
    <property type="evidence" value="ECO:0007669"/>
    <property type="project" value="InterPro"/>
</dbReference>
<gene>
    <name evidence="2" type="ORF">KFAGBJAM_00007</name>
</gene>
<dbReference type="InterPro" id="IPR002559">
    <property type="entry name" value="Transposase_11"/>
</dbReference>
<dbReference type="Pfam" id="PF01609">
    <property type="entry name" value="DDE_Tnp_1"/>
    <property type="match status" value="1"/>
</dbReference>
<name>A0A7G9Z192_9EURY</name>
<accession>A0A7G9Z192</accession>
<organism evidence="2">
    <name type="scientific">Candidatus Methanophagaceae archaeon ANME-1 ERB6</name>
    <dbReference type="NCBI Taxonomy" id="2759912"/>
    <lineage>
        <taxon>Archaea</taxon>
        <taxon>Methanobacteriati</taxon>
        <taxon>Methanobacteriota</taxon>
        <taxon>Stenosarchaea group</taxon>
        <taxon>Methanomicrobia</taxon>
        <taxon>Candidatus Methanophagales</taxon>
        <taxon>Candidatus Methanophagaceae</taxon>
    </lineage>
</organism>